<keyword evidence="6" id="KW-0560">Oxidoreductase</keyword>
<dbReference type="EC" id="1.1.1.133" evidence="3 6"/>
<keyword evidence="6" id="KW-0521">NADP</keyword>
<evidence type="ECO:0000256" key="2">
    <source>
        <dbReference type="ARBA" id="ARBA00010944"/>
    </source>
</evidence>
<dbReference type="RefSeq" id="WP_196101815.1">
    <property type="nucleotide sequence ID" value="NZ_CP064942.1"/>
</dbReference>
<evidence type="ECO:0000256" key="3">
    <source>
        <dbReference type="ARBA" id="ARBA00012929"/>
    </source>
</evidence>
<dbReference type="InterPro" id="IPR029903">
    <property type="entry name" value="RmlD-like-bd"/>
</dbReference>
<evidence type="ECO:0000256" key="5">
    <source>
        <dbReference type="ARBA" id="ARBA00048200"/>
    </source>
</evidence>
<proteinExistence type="inferred from homology"/>
<dbReference type="GO" id="GO:0008831">
    <property type="term" value="F:dTDP-4-dehydrorhamnose reductase activity"/>
    <property type="evidence" value="ECO:0007669"/>
    <property type="project" value="UniProtKB-EC"/>
</dbReference>
<evidence type="ECO:0000256" key="1">
    <source>
        <dbReference type="ARBA" id="ARBA00004781"/>
    </source>
</evidence>
<organism evidence="8 9">
    <name type="scientific">Pontivivens ytuae</name>
    <dbReference type="NCBI Taxonomy" id="2789856"/>
    <lineage>
        <taxon>Bacteria</taxon>
        <taxon>Pseudomonadati</taxon>
        <taxon>Pseudomonadota</taxon>
        <taxon>Alphaproteobacteria</taxon>
        <taxon>Rhodobacterales</taxon>
        <taxon>Paracoccaceae</taxon>
        <taxon>Pontivivens</taxon>
    </lineage>
</organism>
<evidence type="ECO:0000313" key="8">
    <source>
        <dbReference type="EMBL" id="QPH52604.1"/>
    </source>
</evidence>
<evidence type="ECO:0000313" key="9">
    <source>
        <dbReference type="Proteomes" id="UP000594800"/>
    </source>
</evidence>
<evidence type="ECO:0000259" key="7">
    <source>
        <dbReference type="Pfam" id="PF04321"/>
    </source>
</evidence>
<dbReference type="AlphaFoldDB" id="A0A7S9LNY9"/>
<evidence type="ECO:0000256" key="4">
    <source>
        <dbReference type="ARBA" id="ARBA00017099"/>
    </source>
</evidence>
<dbReference type="KEGG" id="poz:I0K15_12345"/>
<dbReference type="PANTHER" id="PTHR10491">
    <property type="entry name" value="DTDP-4-DEHYDRORHAMNOSE REDUCTASE"/>
    <property type="match status" value="1"/>
</dbReference>
<dbReference type="EMBL" id="CP064942">
    <property type="protein sequence ID" value="QPH52604.1"/>
    <property type="molecule type" value="Genomic_DNA"/>
</dbReference>
<comment type="pathway">
    <text evidence="1 6">Carbohydrate biosynthesis; dTDP-L-rhamnose biosynthesis.</text>
</comment>
<sequence>MSDEAILVVGGDSLVGGGVIRHLKSQGRPVFATTRRPDTLDGERLLLDFERPEEFDVPEQVGSALVIAAATNYDFCETDPMARVINVEMVPRTVAALLDRGLHVTFISTNSVFGGDRPWPHEDDPHSPGIAYARQKSECEAAIRSVAQTTSTADRLCITRLTKILSSDTSPIPAWRAIWERGEDVEPFEDLVFAPMSVDFVSASLARIAELKIAGNLHLSGAENVDYTAFAEAIARRIGVDPSRVRPTTSKAKGVHIAFLPTYSGLGMTRTTPLTGIEPQPLDAAIADIFPV</sequence>
<dbReference type="Gene3D" id="3.40.50.720">
    <property type="entry name" value="NAD(P)-binding Rossmann-like Domain"/>
    <property type="match status" value="1"/>
</dbReference>
<reference evidence="8 9" key="1">
    <citation type="submission" date="2020-11" db="EMBL/GenBank/DDBJ databases">
        <title>Description of Pontivivens ytuae sp. nov. isolated from deep sea sediment of Mariana Trench.</title>
        <authorList>
            <person name="Wang Z."/>
            <person name="Sun Q.-L."/>
            <person name="Xu X.-D."/>
            <person name="Tang Y.-Z."/>
            <person name="Zhang J."/>
        </authorList>
    </citation>
    <scope>NUCLEOTIDE SEQUENCE [LARGE SCALE GENOMIC DNA]</scope>
    <source>
        <strain evidence="8 9">MT2928</strain>
    </source>
</reference>
<comment type="catalytic activity">
    <reaction evidence="5 6">
        <text>dTDP-beta-L-rhamnose + NADP(+) = dTDP-4-dehydro-beta-L-rhamnose + NADPH + H(+)</text>
        <dbReference type="Rhea" id="RHEA:21796"/>
        <dbReference type="ChEBI" id="CHEBI:15378"/>
        <dbReference type="ChEBI" id="CHEBI:57510"/>
        <dbReference type="ChEBI" id="CHEBI:57783"/>
        <dbReference type="ChEBI" id="CHEBI:58349"/>
        <dbReference type="ChEBI" id="CHEBI:62830"/>
        <dbReference type="EC" id="1.1.1.133"/>
    </reaction>
</comment>
<dbReference type="InterPro" id="IPR005913">
    <property type="entry name" value="dTDP_dehydrorham_reduct"/>
</dbReference>
<comment type="similarity">
    <text evidence="2 6">Belongs to the dTDP-4-dehydrorhamnose reductase family.</text>
</comment>
<comment type="function">
    <text evidence="6">Catalyzes the reduction of dTDP-6-deoxy-L-lyxo-4-hexulose to yield dTDP-L-rhamnose.</text>
</comment>
<gene>
    <name evidence="8" type="ORF">I0K15_12345</name>
</gene>
<dbReference type="PANTHER" id="PTHR10491:SF4">
    <property type="entry name" value="METHIONINE ADENOSYLTRANSFERASE 2 SUBUNIT BETA"/>
    <property type="match status" value="1"/>
</dbReference>
<feature type="domain" description="RmlD-like substrate binding" evidence="7">
    <location>
        <begin position="6"/>
        <end position="289"/>
    </location>
</feature>
<name>A0A7S9LNY9_9RHOB</name>
<evidence type="ECO:0000256" key="6">
    <source>
        <dbReference type="RuleBase" id="RU364082"/>
    </source>
</evidence>
<accession>A0A7S9LNY9</accession>
<dbReference type="GO" id="GO:0019305">
    <property type="term" value="P:dTDP-rhamnose biosynthetic process"/>
    <property type="evidence" value="ECO:0007669"/>
    <property type="project" value="UniProtKB-UniPathway"/>
</dbReference>
<comment type="cofactor">
    <cofactor evidence="6">
        <name>Mg(2+)</name>
        <dbReference type="ChEBI" id="CHEBI:18420"/>
    </cofactor>
    <text evidence="6">Binds 1 Mg(2+) ion per monomer.</text>
</comment>
<protein>
    <recommendedName>
        <fullName evidence="4 6">dTDP-4-dehydrorhamnose reductase</fullName>
        <ecNumber evidence="3 6">1.1.1.133</ecNumber>
    </recommendedName>
</protein>
<keyword evidence="9" id="KW-1185">Reference proteome</keyword>
<dbReference type="Pfam" id="PF04321">
    <property type="entry name" value="RmlD_sub_bind"/>
    <property type="match status" value="1"/>
</dbReference>
<dbReference type="UniPathway" id="UPA00124"/>
<dbReference type="SUPFAM" id="SSF51735">
    <property type="entry name" value="NAD(P)-binding Rossmann-fold domains"/>
    <property type="match status" value="1"/>
</dbReference>
<dbReference type="Proteomes" id="UP000594800">
    <property type="component" value="Chromosome"/>
</dbReference>
<dbReference type="InterPro" id="IPR036291">
    <property type="entry name" value="NAD(P)-bd_dom_sf"/>
</dbReference>